<comment type="caution">
    <text evidence="2">The sequence shown here is derived from an EMBL/GenBank/DDBJ whole genome shotgun (WGS) entry which is preliminary data.</text>
</comment>
<name>A0ABP7B011_9ACTN</name>
<keyword evidence="3" id="KW-1185">Reference proteome</keyword>
<feature type="region of interest" description="Disordered" evidence="1">
    <location>
        <begin position="1"/>
        <end position="20"/>
    </location>
</feature>
<accession>A0ABP7B011</accession>
<gene>
    <name evidence="2" type="ORF">GCM10022224_004260</name>
</gene>
<dbReference type="Proteomes" id="UP001500902">
    <property type="component" value="Unassembled WGS sequence"/>
</dbReference>
<organism evidence="2 3">
    <name type="scientific">Nonomuraea antimicrobica</name>
    <dbReference type="NCBI Taxonomy" id="561173"/>
    <lineage>
        <taxon>Bacteria</taxon>
        <taxon>Bacillati</taxon>
        <taxon>Actinomycetota</taxon>
        <taxon>Actinomycetes</taxon>
        <taxon>Streptosporangiales</taxon>
        <taxon>Streptosporangiaceae</taxon>
        <taxon>Nonomuraea</taxon>
    </lineage>
</organism>
<evidence type="ECO:0000313" key="3">
    <source>
        <dbReference type="Proteomes" id="UP001500902"/>
    </source>
</evidence>
<proteinExistence type="predicted"/>
<dbReference type="RefSeq" id="WP_344872345.1">
    <property type="nucleotide sequence ID" value="NZ_BAAAZP010000007.1"/>
</dbReference>
<sequence length="67" mass="7402">MSAECPPNNLAAPFPGDEESETQVTCIVSASFPRRKGVNVVKKLAYRAATVMGLNKGKMGGRYHWFW</sequence>
<dbReference type="EMBL" id="BAAAZP010000007">
    <property type="protein sequence ID" value="GAA3644868.1"/>
    <property type="molecule type" value="Genomic_DNA"/>
</dbReference>
<reference evidence="3" key="1">
    <citation type="journal article" date="2019" name="Int. J. Syst. Evol. Microbiol.">
        <title>The Global Catalogue of Microorganisms (GCM) 10K type strain sequencing project: providing services to taxonomists for standard genome sequencing and annotation.</title>
        <authorList>
            <consortium name="The Broad Institute Genomics Platform"/>
            <consortium name="The Broad Institute Genome Sequencing Center for Infectious Disease"/>
            <person name="Wu L."/>
            <person name="Ma J."/>
        </authorList>
    </citation>
    <scope>NUCLEOTIDE SEQUENCE [LARGE SCALE GENOMIC DNA]</scope>
    <source>
        <strain evidence="3">JCM 16904</strain>
    </source>
</reference>
<evidence type="ECO:0000313" key="2">
    <source>
        <dbReference type="EMBL" id="GAA3644868.1"/>
    </source>
</evidence>
<protein>
    <submittedName>
        <fullName evidence="2">Uncharacterized protein</fullName>
    </submittedName>
</protein>
<evidence type="ECO:0000256" key="1">
    <source>
        <dbReference type="SAM" id="MobiDB-lite"/>
    </source>
</evidence>